<dbReference type="PANTHER" id="PTHR38011:SF7">
    <property type="entry name" value="2,5-DIAMINO-6-RIBOSYLAMINO-4(3H)-PYRIMIDINONE 5'-PHOSPHATE REDUCTASE"/>
    <property type="match status" value="1"/>
</dbReference>
<dbReference type="HOGENOM" id="CLU_036590_4_0_5"/>
<gene>
    <name evidence="5" type="ORF">RG540_CH39810</name>
</gene>
<evidence type="ECO:0000259" key="4">
    <source>
        <dbReference type="Pfam" id="PF01872"/>
    </source>
</evidence>
<name>A0A068SWG8_NEOGA</name>
<proteinExistence type="predicted"/>
<dbReference type="GO" id="GO:0009231">
    <property type="term" value="P:riboflavin biosynthetic process"/>
    <property type="evidence" value="ECO:0007669"/>
    <property type="project" value="InterPro"/>
</dbReference>
<feature type="domain" description="Bacterial bifunctional deaminase-reductase C-terminal" evidence="4">
    <location>
        <begin position="48"/>
        <end position="248"/>
    </location>
</feature>
<dbReference type="InterPro" id="IPR024072">
    <property type="entry name" value="DHFR-like_dom_sf"/>
</dbReference>
<dbReference type="KEGG" id="ngg:RG540_CH39810"/>
<dbReference type="eggNOG" id="COG1985">
    <property type="taxonomic scope" value="Bacteria"/>
</dbReference>
<dbReference type="Proteomes" id="UP000028181">
    <property type="component" value="Chromosome I"/>
</dbReference>
<evidence type="ECO:0000313" key="6">
    <source>
        <dbReference type="Proteomes" id="UP000028181"/>
    </source>
</evidence>
<sequence>MRSVRMTEELWQHLLSLREGSLRPVALSACVDGSGLSLYRPIAVRGGPLVLAQVGQSLDGRVATPTGDAQDVSGCDGIAHLHRCRALVDAVIVGVGTVVADNPSLSVRAVSGRNPVRIVVDCNGRMPERAKMLHDGGAPVHVMQADDVPLRNVRYRTIRLPRQVDGGLAPRDILAALAERGLTTVLVEGGATTISRFVDAQLIDRLHVSVAPIIIGSGPAGIRLSPIDRLSEARRPEVQVYNIGTDIVFDCNFRIEAQQVAASADREDVLMADLA</sequence>
<keyword evidence="6" id="KW-1185">Reference proteome</keyword>
<dbReference type="GeneID" id="24257688"/>
<dbReference type="SUPFAM" id="SSF53597">
    <property type="entry name" value="Dihydrofolate reductase-like"/>
    <property type="match status" value="1"/>
</dbReference>
<dbReference type="InterPro" id="IPR002734">
    <property type="entry name" value="RibDG_C"/>
</dbReference>
<evidence type="ECO:0000313" key="5">
    <source>
        <dbReference type="EMBL" id="CDN50131.1"/>
    </source>
</evidence>
<reference evidence="6" key="1">
    <citation type="journal article" date="2014" name="BMC Genomics">
        <title>Genome sequencing of two Neorhizobium galegae strains reveals a noeT gene responsible for the unusual acetylation of the nodulation factors.</title>
        <authorList>
            <person name="Osterman J."/>
            <person name="Marsh J."/>
            <person name="Laine P.K."/>
            <person name="Zeng Z."/>
            <person name="Alatalo E."/>
            <person name="Sullivan J.T."/>
            <person name="Young J.P."/>
            <person name="Thomas-Oates J."/>
            <person name="Paulin L."/>
            <person name="Lindstrom K."/>
        </authorList>
    </citation>
    <scope>NUCLEOTIDE SEQUENCE [LARGE SCALE GENOMIC DNA]</scope>
    <source>
        <strain evidence="6">HAMBI 540</strain>
    </source>
</reference>
<evidence type="ECO:0000256" key="2">
    <source>
        <dbReference type="ARBA" id="ARBA00022857"/>
    </source>
</evidence>
<organism evidence="5 6">
    <name type="scientific">Neorhizobium galegae bv. orientalis str. HAMBI 540</name>
    <dbReference type="NCBI Taxonomy" id="1028800"/>
    <lineage>
        <taxon>Bacteria</taxon>
        <taxon>Pseudomonadati</taxon>
        <taxon>Pseudomonadota</taxon>
        <taxon>Alphaproteobacteria</taxon>
        <taxon>Hyphomicrobiales</taxon>
        <taxon>Rhizobiaceae</taxon>
        <taxon>Rhizobium/Agrobacterium group</taxon>
        <taxon>Neorhizobium</taxon>
    </lineage>
</organism>
<accession>A0A068SWG8</accession>
<dbReference type="GO" id="GO:0008703">
    <property type="term" value="F:5-amino-6-(5-phosphoribosylamino)uracil reductase activity"/>
    <property type="evidence" value="ECO:0007669"/>
    <property type="project" value="InterPro"/>
</dbReference>
<dbReference type="InterPro" id="IPR050765">
    <property type="entry name" value="Riboflavin_Biosynth_HTPR"/>
</dbReference>
<evidence type="ECO:0000256" key="3">
    <source>
        <dbReference type="ARBA" id="ARBA00023002"/>
    </source>
</evidence>
<comment type="pathway">
    <text evidence="1">Cofactor biosynthesis; riboflavin biosynthesis.</text>
</comment>
<keyword evidence="3" id="KW-0560">Oxidoreductase</keyword>
<dbReference type="Gene3D" id="3.40.430.10">
    <property type="entry name" value="Dihydrofolate Reductase, subunit A"/>
    <property type="match status" value="1"/>
</dbReference>
<dbReference type="PANTHER" id="PTHR38011">
    <property type="entry name" value="DIHYDROFOLATE REDUCTASE FAMILY PROTEIN (AFU_ORTHOLOGUE AFUA_8G06820)"/>
    <property type="match status" value="1"/>
</dbReference>
<keyword evidence="2" id="KW-0521">NADP</keyword>
<dbReference type="OrthoDB" id="2313602at2"/>
<evidence type="ECO:0000256" key="1">
    <source>
        <dbReference type="ARBA" id="ARBA00005104"/>
    </source>
</evidence>
<protein>
    <submittedName>
        <fullName evidence="5">Bifunctional deaminase-reductase domain protein</fullName>
    </submittedName>
</protein>
<dbReference type="EMBL" id="HG938353">
    <property type="protein sequence ID" value="CDN50131.1"/>
    <property type="molecule type" value="Genomic_DNA"/>
</dbReference>
<dbReference type="RefSeq" id="WP_038594320.1">
    <property type="nucleotide sequence ID" value="NZ_HG938353.1"/>
</dbReference>
<dbReference type="PATRIC" id="fig|1028800.3.peg.4041"/>
<dbReference type="AlphaFoldDB" id="A0A068SWG8"/>
<dbReference type="Pfam" id="PF01872">
    <property type="entry name" value="RibD_C"/>
    <property type="match status" value="1"/>
</dbReference>